<name>A0A438ANF8_9NOCA</name>
<accession>A0A438ANF8</accession>
<organism evidence="4 5">
    <name type="scientific">Rhodococcus spongiicola</name>
    <dbReference type="NCBI Taxonomy" id="2487352"/>
    <lineage>
        <taxon>Bacteria</taxon>
        <taxon>Bacillati</taxon>
        <taxon>Actinomycetota</taxon>
        <taxon>Actinomycetes</taxon>
        <taxon>Mycobacteriales</taxon>
        <taxon>Nocardiaceae</taxon>
        <taxon>Rhodococcus</taxon>
    </lineage>
</organism>
<dbReference type="EMBL" id="RKLN01000007">
    <property type="protein sequence ID" value="RVW00333.1"/>
    <property type="molecule type" value="Genomic_DNA"/>
</dbReference>
<dbReference type="Gene3D" id="3.40.50.300">
    <property type="entry name" value="P-loop containing nucleotide triphosphate hydrolases"/>
    <property type="match status" value="1"/>
</dbReference>
<dbReference type="NCBIfam" id="TIGR00345">
    <property type="entry name" value="GET3_arsA_TRC40"/>
    <property type="match status" value="1"/>
</dbReference>
<evidence type="ECO:0000259" key="3">
    <source>
        <dbReference type="Pfam" id="PF17886"/>
    </source>
</evidence>
<dbReference type="AlphaFoldDB" id="A0A438ANF8"/>
<dbReference type="SUPFAM" id="SSF52540">
    <property type="entry name" value="P-loop containing nucleoside triphosphate hydrolases"/>
    <property type="match status" value="1"/>
</dbReference>
<dbReference type="PANTHER" id="PTHR10803">
    <property type="entry name" value="ARSENICAL PUMP-DRIVING ATPASE ARSENITE-TRANSLOCATING ATPASE"/>
    <property type="match status" value="1"/>
</dbReference>
<dbReference type="Pfam" id="PF17886">
    <property type="entry name" value="ArsA_HSP20"/>
    <property type="match status" value="1"/>
</dbReference>
<dbReference type="Gene3D" id="2.60.40.790">
    <property type="match status" value="1"/>
</dbReference>
<keyword evidence="5" id="KW-1185">Reference proteome</keyword>
<protein>
    <submittedName>
        <fullName evidence="4">ArsA family ATPase</fullName>
    </submittedName>
</protein>
<feature type="domain" description="ArsA/GET3 Anion-transporting ATPase-like" evidence="2">
    <location>
        <begin position="14"/>
        <end position="314"/>
    </location>
</feature>
<dbReference type="Pfam" id="PF02374">
    <property type="entry name" value="ArsA_ATPase"/>
    <property type="match status" value="1"/>
</dbReference>
<dbReference type="InterPro" id="IPR008978">
    <property type="entry name" value="HSP20-like_chaperone"/>
</dbReference>
<comment type="caution">
    <text evidence="4">The sequence shown here is derived from an EMBL/GenBank/DDBJ whole genome shotgun (WGS) entry which is preliminary data.</text>
</comment>
<evidence type="ECO:0000313" key="4">
    <source>
        <dbReference type="EMBL" id="RVW00333.1"/>
    </source>
</evidence>
<evidence type="ECO:0000259" key="2">
    <source>
        <dbReference type="Pfam" id="PF02374"/>
    </source>
</evidence>
<dbReference type="InterPro" id="IPR016300">
    <property type="entry name" value="ATPase_ArsA/GET3"/>
</dbReference>
<sequence length="414" mass="43935">MNATGPAHDAQVRLFVGKGGAGRTTMAAATAVALAERGRRVLLASVDQAHSLSEVLDCSVARGTVTRVGAGLDAVEIDTLALLEERYRGLVMLLALGGAHAHGVQFTDLAPEELTGLPGVEELLGLGEIVRLAGEGRWDVVVVDCPPTADALRALTVPESVCGYVERVWPQHRRVTAATGSDARLAFVVAMLDRFLDATAAVTTLLTDRSRTAVRVVTSADRIGFAETRRVLSAAALAGLRVDAVVVNKLLPQLDSDGITTGVADWYRTRRSAQEAALAEFRSVSAGVTVLSADDLPAEPIGWDALGTVARTVYPAAVDVSEVCRSDRAPVLVALESGSGDRESVYTMRMHLPLVDSGTLTLGRVEDDLLVGADGRRRRVRLASVLRRCVVRDAVLDGTELVVRFVPDPAVWPQ</sequence>
<evidence type="ECO:0000313" key="5">
    <source>
        <dbReference type="Proteomes" id="UP000284333"/>
    </source>
</evidence>
<dbReference type="CDD" id="cd02035">
    <property type="entry name" value="ArsA"/>
    <property type="match status" value="1"/>
</dbReference>
<dbReference type="InterPro" id="IPR040612">
    <property type="entry name" value="ArsA_HSP20-like"/>
</dbReference>
<gene>
    <name evidence="4" type="ORF">EF834_16825</name>
</gene>
<dbReference type="PANTHER" id="PTHR10803:SF3">
    <property type="entry name" value="ATPASE GET3"/>
    <property type="match status" value="1"/>
</dbReference>
<dbReference type="GO" id="GO:0016887">
    <property type="term" value="F:ATP hydrolysis activity"/>
    <property type="evidence" value="ECO:0007669"/>
    <property type="project" value="InterPro"/>
</dbReference>
<dbReference type="GO" id="GO:0005524">
    <property type="term" value="F:ATP binding"/>
    <property type="evidence" value="ECO:0007669"/>
    <property type="project" value="InterPro"/>
</dbReference>
<dbReference type="Proteomes" id="UP000284333">
    <property type="component" value="Unassembled WGS sequence"/>
</dbReference>
<dbReference type="OrthoDB" id="9780677at2"/>
<dbReference type="InterPro" id="IPR027417">
    <property type="entry name" value="P-loop_NTPase"/>
</dbReference>
<feature type="domain" description="ArsA HSP20-like" evidence="3">
    <location>
        <begin position="345"/>
        <end position="405"/>
    </location>
</feature>
<dbReference type="InterPro" id="IPR025723">
    <property type="entry name" value="ArsA/GET3_ATPase-like"/>
</dbReference>
<comment type="similarity">
    <text evidence="1">Belongs to the arsA ATPase family.</text>
</comment>
<evidence type="ECO:0000256" key="1">
    <source>
        <dbReference type="ARBA" id="ARBA00011040"/>
    </source>
</evidence>
<proteinExistence type="inferred from homology"/>
<reference evidence="4 5" key="1">
    <citation type="submission" date="2018-11" db="EMBL/GenBank/DDBJ databases">
        <title>Rhodococcus spongicola sp. nov. and Rhodococcus xishaensis sp. nov. from marine sponges.</title>
        <authorList>
            <person name="Li L."/>
            <person name="Lin H.W."/>
        </authorList>
    </citation>
    <scope>NUCLEOTIDE SEQUENCE [LARGE SCALE GENOMIC DNA]</scope>
    <source>
        <strain evidence="4 5">LHW50502</strain>
    </source>
</reference>